<dbReference type="InterPro" id="IPR036689">
    <property type="entry name" value="ESAT-6-like_sf"/>
</dbReference>
<dbReference type="GeneID" id="93757855"/>
<name>A0A2X0VFP9_9ACTO</name>
<feature type="compositionally biased region" description="Basic and acidic residues" evidence="1">
    <location>
        <begin position="272"/>
        <end position="295"/>
    </location>
</feature>
<accession>A0A2X0VFP9</accession>
<organism evidence="2 3">
    <name type="scientific">Schaalia odontolytica</name>
    <dbReference type="NCBI Taxonomy" id="1660"/>
    <lineage>
        <taxon>Bacteria</taxon>
        <taxon>Bacillati</taxon>
        <taxon>Actinomycetota</taxon>
        <taxon>Actinomycetes</taxon>
        <taxon>Actinomycetales</taxon>
        <taxon>Actinomycetaceae</taxon>
        <taxon>Schaalia</taxon>
    </lineage>
</organism>
<dbReference type="SUPFAM" id="SSF140453">
    <property type="entry name" value="EsxAB dimer-like"/>
    <property type="match status" value="1"/>
</dbReference>
<keyword evidence="3" id="KW-1185">Reference proteome</keyword>
<evidence type="ECO:0000313" key="3">
    <source>
        <dbReference type="Proteomes" id="UP000250192"/>
    </source>
</evidence>
<feature type="region of interest" description="Disordered" evidence="1">
    <location>
        <begin position="262"/>
        <end position="295"/>
    </location>
</feature>
<evidence type="ECO:0000256" key="1">
    <source>
        <dbReference type="SAM" id="MobiDB-lite"/>
    </source>
</evidence>
<gene>
    <name evidence="2" type="ORF">NCTC9935_01877</name>
</gene>
<sequence length="359" mass="37802">MSPQQPVYTRSEWMDGSDDALGPIGDIRDAVIQLQAGQWMGGAESALSAAQGIGDIALGGLSGLISYGVNMLLNYVDPLKFWMDQLTGDSAQVNGMAMTWASIGDSLRSTGSEIESTSTSAMQNMKGAAVTRYLERQGQVVRSINTLADASATVGGAVAKAAELVKKTHDYVCKLISDIIGEALEGVALSGLTFGMSLLKAAEAVAQRAAAEAVKVENILTLLKMAFDELKSLFDILTAAAPAFLSAIREVGKDCGTPGGGCCGEGSSSSSDKPKRSPLDEPIRRPPADEEKDKHIIDRLIDPLLEPFRVAEDIGKPIVKPIGDAARKVAEDPEGYGLTRPFTPGIHVPPSTVGKKTEQ</sequence>
<dbReference type="Proteomes" id="UP000250192">
    <property type="component" value="Unassembled WGS sequence"/>
</dbReference>
<dbReference type="RefSeq" id="WP_174703843.1">
    <property type="nucleotide sequence ID" value="NZ_CBDERX010000079.1"/>
</dbReference>
<feature type="region of interest" description="Disordered" evidence="1">
    <location>
        <begin position="335"/>
        <end position="359"/>
    </location>
</feature>
<dbReference type="EMBL" id="UAPR01000010">
    <property type="protein sequence ID" value="SPT56347.1"/>
    <property type="molecule type" value="Genomic_DNA"/>
</dbReference>
<evidence type="ECO:0000313" key="2">
    <source>
        <dbReference type="EMBL" id="SPT56347.1"/>
    </source>
</evidence>
<protein>
    <submittedName>
        <fullName evidence="2">Uncharacterized protein</fullName>
    </submittedName>
</protein>
<proteinExistence type="predicted"/>
<dbReference type="AlphaFoldDB" id="A0A2X0VFP9"/>
<reference evidence="2 3" key="1">
    <citation type="submission" date="2018-06" db="EMBL/GenBank/DDBJ databases">
        <authorList>
            <consortium name="Pathogen Informatics"/>
            <person name="Doyle S."/>
        </authorList>
    </citation>
    <scope>NUCLEOTIDE SEQUENCE [LARGE SCALE GENOMIC DNA]</scope>
    <source>
        <strain evidence="2 3">NCTC9935</strain>
    </source>
</reference>